<evidence type="ECO:0000256" key="3">
    <source>
        <dbReference type="ARBA" id="ARBA00023134"/>
    </source>
</evidence>
<organism evidence="6 7">
    <name type="scientific">Xylocopa violacea</name>
    <name type="common">Violet carpenter bee</name>
    <name type="synonym">Apis violacea</name>
    <dbReference type="NCBI Taxonomy" id="135666"/>
    <lineage>
        <taxon>Eukaryota</taxon>
        <taxon>Metazoa</taxon>
        <taxon>Ecdysozoa</taxon>
        <taxon>Arthropoda</taxon>
        <taxon>Hexapoda</taxon>
        <taxon>Insecta</taxon>
        <taxon>Pterygota</taxon>
        <taxon>Neoptera</taxon>
        <taxon>Endopterygota</taxon>
        <taxon>Hymenoptera</taxon>
        <taxon>Apocrita</taxon>
        <taxon>Aculeata</taxon>
        <taxon>Apoidea</taxon>
        <taxon>Anthophila</taxon>
        <taxon>Apidae</taxon>
        <taxon>Xylocopa</taxon>
        <taxon>Xylocopa</taxon>
    </lineage>
</organism>
<dbReference type="SMART" id="SM00173">
    <property type="entry name" value="RAS"/>
    <property type="match status" value="1"/>
</dbReference>
<dbReference type="Gene3D" id="3.40.50.300">
    <property type="entry name" value="P-loop containing nucleotide triphosphate hydrolases"/>
    <property type="match status" value="1"/>
</dbReference>
<accession>A0ABP1NHC6</accession>
<dbReference type="InterPro" id="IPR005225">
    <property type="entry name" value="Small_GTP-bd"/>
</dbReference>
<keyword evidence="5" id="KW-0636">Prenylation</keyword>
<comment type="similarity">
    <text evidence="1">Belongs to the small GTPase superfamily. Rab family.</text>
</comment>
<dbReference type="PROSITE" id="PS51420">
    <property type="entry name" value="RHO"/>
    <property type="match status" value="1"/>
</dbReference>
<dbReference type="SUPFAM" id="SSF52540">
    <property type="entry name" value="P-loop containing nucleoside triphosphate hydrolases"/>
    <property type="match status" value="1"/>
</dbReference>
<proteinExistence type="inferred from homology"/>
<evidence type="ECO:0000313" key="6">
    <source>
        <dbReference type="EMBL" id="CAL7939183.1"/>
    </source>
</evidence>
<dbReference type="SMART" id="SM00174">
    <property type="entry name" value="RHO"/>
    <property type="match status" value="1"/>
</dbReference>
<dbReference type="Pfam" id="PF00071">
    <property type="entry name" value="Ras"/>
    <property type="match status" value="1"/>
</dbReference>
<evidence type="ECO:0000256" key="5">
    <source>
        <dbReference type="ARBA" id="ARBA00023289"/>
    </source>
</evidence>
<dbReference type="PROSITE" id="PS51419">
    <property type="entry name" value="RAB"/>
    <property type="match status" value="1"/>
</dbReference>
<evidence type="ECO:0000256" key="2">
    <source>
        <dbReference type="ARBA" id="ARBA00022741"/>
    </source>
</evidence>
<dbReference type="Proteomes" id="UP001642520">
    <property type="component" value="Unassembled WGS sequence"/>
</dbReference>
<dbReference type="NCBIfam" id="TIGR00231">
    <property type="entry name" value="small_GTP"/>
    <property type="match status" value="1"/>
</dbReference>
<reference evidence="6 7" key="1">
    <citation type="submission" date="2024-08" db="EMBL/GenBank/DDBJ databases">
        <authorList>
            <person name="Will J Nash"/>
            <person name="Angela Man"/>
            <person name="Seanna McTaggart"/>
            <person name="Kendall Baker"/>
            <person name="Tom Barker"/>
            <person name="Leah Catchpole"/>
            <person name="Alex Durrant"/>
            <person name="Karim Gharbi"/>
            <person name="Naomi Irish"/>
            <person name="Gemy Kaithakottil"/>
            <person name="Debby Ku"/>
            <person name="Aaliyah Providence"/>
            <person name="Felix Shaw"/>
            <person name="David Swarbreck"/>
            <person name="Chris Watkins"/>
            <person name="Ann M. McCartney"/>
            <person name="Giulio Formenti"/>
            <person name="Alice Mouton"/>
            <person name="Noel Vella"/>
            <person name="Bjorn M von Reumont"/>
            <person name="Adriana Vella"/>
            <person name="Wilfried Haerty"/>
        </authorList>
    </citation>
    <scope>NUCLEOTIDE SEQUENCE [LARGE SCALE GENOMIC DNA]</scope>
</reference>
<keyword evidence="2" id="KW-0547">Nucleotide-binding</keyword>
<keyword evidence="3" id="KW-0342">GTP-binding</keyword>
<keyword evidence="4" id="KW-0449">Lipoprotein</keyword>
<dbReference type="PANTHER" id="PTHR47980">
    <property type="entry name" value="LD44762P"/>
    <property type="match status" value="1"/>
</dbReference>
<name>A0ABP1NHC6_XYLVO</name>
<keyword evidence="7" id="KW-1185">Reference proteome</keyword>
<protein>
    <recommendedName>
        <fullName evidence="8">Ras-related protein Rab-27A</fullName>
    </recommendedName>
</protein>
<evidence type="ECO:0000256" key="4">
    <source>
        <dbReference type="ARBA" id="ARBA00023288"/>
    </source>
</evidence>
<dbReference type="SMART" id="SM00176">
    <property type="entry name" value="RAN"/>
    <property type="match status" value="1"/>
</dbReference>
<dbReference type="PROSITE" id="PS51421">
    <property type="entry name" value="RAS"/>
    <property type="match status" value="1"/>
</dbReference>
<evidence type="ECO:0008006" key="8">
    <source>
        <dbReference type="Google" id="ProtNLM"/>
    </source>
</evidence>
<dbReference type="EMBL" id="CAXAJV020001289">
    <property type="protein sequence ID" value="CAL7939183.1"/>
    <property type="molecule type" value="Genomic_DNA"/>
</dbReference>
<dbReference type="PRINTS" id="PR00449">
    <property type="entry name" value="RASTRNSFRMNG"/>
</dbReference>
<dbReference type="InterPro" id="IPR027417">
    <property type="entry name" value="P-loop_NTPase"/>
</dbReference>
<dbReference type="InterPro" id="IPR001806">
    <property type="entry name" value="Small_GTPase"/>
</dbReference>
<gene>
    <name evidence="6" type="ORF">XYLVIOL_LOCUS3719</name>
</gene>
<dbReference type="SMART" id="SM00175">
    <property type="entry name" value="RAB"/>
    <property type="match status" value="1"/>
</dbReference>
<sequence length="199" mass="22893">MEYDYLIKFLALGNSGVGKTSFLYQYTDGTFESRFISTVGIDFKEKRVIYQMANGRTQRVHLQLWDTAGQERFRSLTTAFYRDSMGFLLIFDLTNELSFLETHAYCEDPDIILCGNKSDLEDRRVISEHKARELAEKHGLVYLETSAATGQNVARAVEILLDRVMSRMETTVDKSLLPHQKVLRCHERDTPPPNTSCYC</sequence>
<evidence type="ECO:0000313" key="7">
    <source>
        <dbReference type="Proteomes" id="UP001642520"/>
    </source>
</evidence>
<evidence type="ECO:0000256" key="1">
    <source>
        <dbReference type="ARBA" id="ARBA00006270"/>
    </source>
</evidence>
<dbReference type="InterPro" id="IPR050305">
    <property type="entry name" value="Small_GTPase_Rab"/>
</dbReference>
<comment type="caution">
    <text evidence="6">The sequence shown here is derived from an EMBL/GenBank/DDBJ whole genome shotgun (WGS) entry which is preliminary data.</text>
</comment>